<evidence type="ECO:0000256" key="2">
    <source>
        <dbReference type="ARBA" id="ARBA00023015"/>
    </source>
</evidence>
<gene>
    <name evidence="7" type="ORF">H8S20_03410</name>
</gene>
<accession>A0ABR7D974</accession>
<dbReference type="InterPro" id="IPR036388">
    <property type="entry name" value="WH-like_DNA-bd_sf"/>
</dbReference>
<dbReference type="InterPro" id="IPR051054">
    <property type="entry name" value="SorC_transcr_regulators"/>
</dbReference>
<organism evidence="7 8">
    <name type="scientific">Clostridium hominis</name>
    <dbReference type="NCBI Taxonomy" id="2763036"/>
    <lineage>
        <taxon>Bacteria</taxon>
        <taxon>Bacillati</taxon>
        <taxon>Bacillota</taxon>
        <taxon>Clostridia</taxon>
        <taxon>Eubacteriales</taxon>
        <taxon>Clostridiaceae</taxon>
        <taxon>Clostridium</taxon>
    </lineage>
</organism>
<proteinExistence type="inferred from homology"/>
<evidence type="ECO:0000313" key="7">
    <source>
        <dbReference type="EMBL" id="MBC5627934.1"/>
    </source>
</evidence>
<evidence type="ECO:0000313" key="8">
    <source>
        <dbReference type="Proteomes" id="UP000596929"/>
    </source>
</evidence>
<keyword evidence="8" id="KW-1185">Reference proteome</keyword>
<evidence type="ECO:0000256" key="3">
    <source>
        <dbReference type="ARBA" id="ARBA00023125"/>
    </source>
</evidence>
<dbReference type="Proteomes" id="UP000596929">
    <property type="component" value="Unassembled WGS sequence"/>
</dbReference>
<evidence type="ECO:0000256" key="1">
    <source>
        <dbReference type="ARBA" id="ARBA00010466"/>
    </source>
</evidence>
<dbReference type="InterPro" id="IPR037171">
    <property type="entry name" value="NagB/RpiA_transferase-like"/>
</dbReference>
<comment type="caution">
    <text evidence="7">The sequence shown here is derived from an EMBL/GenBank/DDBJ whole genome shotgun (WGS) entry which is preliminary data.</text>
</comment>
<dbReference type="RefSeq" id="WP_186859289.1">
    <property type="nucleotide sequence ID" value="NZ_JACOOO010000004.1"/>
</dbReference>
<dbReference type="InterPro" id="IPR036390">
    <property type="entry name" value="WH_DNA-bd_sf"/>
</dbReference>
<dbReference type="Gene3D" id="3.40.50.1360">
    <property type="match status" value="1"/>
</dbReference>
<dbReference type="InterPro" id="IPR048715">
    <property type="entry name" value="CggR_N"/>
</dbReference>
<evidence type="ECO:0000256" key="4">
    <source>
        <dbReference type="ARBA" id="ARBA00023163"/>
    </source>
</evidence>
<dbReference type="InterPro" id="IPR007324">
    <property type="entry name" value="Sugar-bd_dom_put"/>
</dbReference>
<evidence type="ECO:0000259" key="5">
    <source>
        <dbReference type="Pfam" id="PF04198"/>
    </source>
</evidence>
<dbReference type="Gene3D" id="1.10.10.10">
    <property type="entry name" value="Winged helix-like DNA-binding domain superfamily/Winged helix DNA-binding domain"/>
    <property type="match status" value="1"/>
</dbReference>
<keyword evidence="4" id="KW-0804">Transcription</keyword>
<reference evidence="7 8" key="1">
    <citation type="submission" date="2020-08" db="EMBL/GenBank/DDBJ databases">
        <title>Genome public.</title>
        <authorList>
            <person name="Liu C."/>
            <person name="Sun Q."/>
        </authorList>
    </citation>
    <scope>NUCLEOTIDE SEQUENCE [LARGE SCALE GENOMIC DNA]</scope>
    <source>
        <strain evidence="7 8">NSJ-6</strain>
    </source>
</reference>
<comment type="similarity">
    <text evidence="1">Belongs to the SorC transcriptional regulatory family.</text>
</comment>
<dbReference type="EMBL" id="JACOOO010000004">
    <property type="protein sequence ID" value="MBC5627934.1"/>
    <property type="molecule type" value="Genomic_DNA"/>
</dbReference>
<name>A0ABR7D974_9CLOT</name>
<dbReference type="Pfam" id="PF21715">
    <property type="entry name" value="CggR_N"/>
    <property type="match status" value="1"/>
</dbReference>
<dbReference type="PANTHER" id="PTHR34294">
    <property type="entry name" value="TRANSCRIPTIONAL REGULATOR-RELATED"/>
    <property type="match status" value="1"/>
</dbReference>
<dbReference type="PANTHER" id="PTHR34294:SF5">
    <property type="entry name" value="CENTRAL GLYCOLYTIC GENES REGULATOR"/>
    <property type="match status" value="1"/>
</dbReference>
<evidence type="ECO:0000259" key="6">
    <source>
        <dbReference type="Pfam" id="PF21715"/>
    </source>
</evidence>
<dbReference type="SUPFAM" id="SSF100950">
    <property type="entry name" value="NagB/RpiA/CoA transferase-like"/>
    <property type="match status" value="1"/>
</dbReference>
<keyword evidence="3" id="KW-0238">DNA-binding</keyword>
<protein>
    <submittedName>
        <fullName evidence="7">Sugar-binding transcriptional regulator</fullName>
    </submittedName>
</protein>
<sequence>MQEILGLQKKIVPELVEVLEKRYNILRTIYYNQPIGRRVLASELNLGERIVRTEISFLKSQGLIEVNTPGMSVTEDGKVIVKRLKEFIHELKGLDDIEEYLRTCLGLKDVIIVPGDVDTNPTVLKDLGKAAATYVKKILKNNNIIAITGGSTIKEVVEAFPKINNVSDVLVVPARGGMGRKVESQANTLAASLAKKINASYKLLHIPENVSAEVLDGLLKESQVKDVIDSIQKADILIYGIGNAIHMAQKREASEEFIKKLEDMGAIGEAYGCYFNKDCQMISENNSIGINLNNAKKIRTHIAVAAGKNKIDAIIATEMYNRNAVLVTDESTGKEICEIIKNNNLNKL</sequence>
<feature type="domain" description="Sugar-binding" evidence="5">
    <location>
        <begin position="90"/>
        <end position="336"/>
    </location>
</feature>
<keyword evidence="2" id="KW-0805">Transcription regulation</keyword>
<dbReference type="Pfam" id="PF04198">
    <property type="entry name" value="Sugar-bind"/>
    <property type="match status" value="1"/>
</dbReference>
<dbReference type="SUPFAM" id="SSF46785">
    <property type="entry name" value="Winged helix' DNA-binding domain"/>
    <property type="match status" value="1"/>
</dbReference>
<feature type="domain" description="CggR N-terminal DNA binding" evidence="6">
    <location>
        <begin position="18"/>
        <end position="88"/>
    </location>
</feature>